<evidence type="ECO:0000313" key="4">
    <source>
        <dbReference type="Proteomes" id="UP000265520"/>
    </source>
</evidence>
<dbReference type="SUPFAM" id="SSF53098">
    <property type="entry name" value="Ribonuclease H-like"/>
    <property type="match status" value="1"/>
</dbReference>
<keyword evidence="1" id="KW-0812">Transmembrane</keyword>
<protein>
    <submittedName>
        <fullName evidence="3">Zinc finger MYM-type protein 1-like</fullName>
    </submittedName>
</protein>
<dbReference type="PANTHER" id="PTHR11697:SF230">
    <property type="entry name" value="ZINC FINGER, MYM DOMAIN CONTAINING 1"/>
    <property type="match status" value="1"/>
</dbReference>
<dbReference type="InterPro" id="IPR012337">
    <property type="entry name" value="RNaseH-like_sf"/>
</dbReference>
<organism evidence="3 4">
    <name type="scientific">Trifolium medium</name>
    <dbReference type="NCBI Taxonomy" id="97028"/>
    <lineage>
        <taxon>Eukaryota</taxon>
        <taxon>Viridiplantae</taxon>
        <taxon>Streptophyta</taxon>
        <taxon>Embryophyta</taxon>
        <taxon>Tracheophyta</taxon>
        <taxon>Spermatophyta</taxon>
        <taxon>Magnoliopsida</taxon>
        <taxon>eudicotyledons</taxon>
        <taxon>Gunneridae</taxon>
        <taxon>Pentapetalae</taxon>
        <taxon>rosids</taxon>
        <taxon>fabids</taxon>
        <taxon>Fabales</taxon>
        <taxon>Fabaceae</taxon>
        <taxon>Papilionoideae</taxon>
        <taxon>50 kb inversion clade</taxon>
        <taxon>NPAAA clade</taxon>
        <taxon>Hologalegina</taxon>
        <taxon>IRL clade</taxon>
        <taxon>Trifolieae</taxon>
        <taxon>Trifolium</taxon>
    </lineage>
</organism>
<dbReference type="InterPro" id="IPR055298">
    <property type="entry name" value="AtLOH3-like"/>
</dbReference>
<dbReference type="InterPro" id="IPR008906">
    <property type="entry name" value="HATC_C_dom"/>
</dbReference>
<keyword evidence="1" id="KW-0472">Membrane</keyword>
<sequence>MLDNQLETYIIDMRRSVEFTSLKGISDLSEKLVETTRHIVYPLVYLLLKLALILPVATATVERSFSAMKIVKTRLRNRMGDEWLNNCLVIYLERDVFNNVDNELILQRFQNMG</sequence>
<keyword evidence="1" id="KW-1133">Transmembrane helix</keyword>
<dbReference type="Proteomes" id="UP000265520">
    <property type="component" value="Unassembled WGS sequence"/>
</dbReference>
<dbReference type="PANTHER" id="PTHR11697">
    <property type="entry name" value="GENERAL TRANSCRIPTION FACTOR 2-RELATED ZINC FINGER PROTEIN"/>
    <property type="match status" value="1"/>
</dbReference>
<name>A0A392PNV5_9FABA</name>
<reference evidence="3 4" key="1">
    <citation type="journal article" date="2018" name="Front. Plant Sci.">
        <title>Red Clover (Trifolium pratense) and Zigzag Clover (T. medium) - A Picture of Genomic Similarities and Differences.</title>
        <authorList>
            <person name="Dluhosova J."/>
            <person name="Istvanek J."/>
            <person name="Nedelnik J."/>
            <person name="Repkova J."/>
        </authorList>
    </citation>
    <scope>NUCLEOTIDE SEQUENCE [LARGE SCALE GENOMIC DNA]</scope>
    <source>
        <strain evidence="4">cv. 10/8</strain>
        <tissue evidence="3">Leaf</tissue>
    </source>
</reference>
<accession>A0A392PNV5</accession>
<feature type="domain" description="HAT C-terminal dimerisation" evidence="2">
    <location>
        <begin position="36"/>
        <end position="95"/>
    </location>
</feature>
<evidence type="ECO:0000256" key="1">
    <source>
        <dbReference type="SAM" id="Phobius"/>
    </source>
</evidence>
<evidence type="ECO:0000313" key="3">
    <source>
        <dbReference type="EMBL" id="MCI12976.1"/>
    </source>
</evidence>
<dbReference type="Pfam" id="PF05699">
    <property type="entry name" value="Dimer_Tnp_hAT"/>
    <property type="match status" value="1"/>
</dbReference>
<comment type="caution">
    <text evidence="3">The sequence shown here is derived from an EMBL/GenBank/DDBJ whole genome shotgun (WGS) entry which is preliminary data.</text>
</comment>
<feature type="transmembrane region" description="Helical" evidence="1">
    <location>
        <begin position="39"/>
        <end position="61"/>
    </location>
</feature>
<dbReference type="EMBL" id="LXQA010086366">
    <property type="protein sequence ID" value="MCI12976.1"/>
    <property type="molecule type" value="Genomic_DNA"/>
</dbReference>
<evidence type="ECO:0000259" key="2">
    <source>
        <dbReference type="Pfam" id="PF05699"/>
    </source>
</evidence>
<dbReference type="GO" id="GO:0046983">
    <property type="term" value="F:protein dimerization activity"/>
    <property type="evidence" value="ECO:0007669"/>
    <property type="project" value="InterPro"/>
</dbReference>
<keyword evidence="4" id="KW-1185">Reference proteome</keyword>
<proteinExistence type="predicted"/>
<dbReference type="AlphaFoldDB" id="A0A392PNV5"/>
<feature type="non-terminal residue" evidence="3">
    <location>
        <position position="113"/>
    </location>
</feature>